<comment type="caution">
    <text evidence="1">The sequence shown here is derived from an EMBL/GenBank/DDBJ whole genome shotgun (WGS) entry which is preliminary data.</text>
</comment>
<dbReference type="EMBL" id="LAZR01006812">
    <property type="protein sequence ID" value="KKM89471.1"/>
    <property type="molecule type" value="Genomic_DNA"/>
</dbReference>
<protein>
    <submittedName>
        <fullName evidence="1">Uncharacterized protein</fullName>
    </submittedName>
</protein>
<accession>A0A0F9LQT4</accession>
<evidence type="ECO:0000313" key="1">
    <source>
        <dbReference type="EMBL" id="KKM89471.1"/>
    </source>
</evidence>
<organism evidence="1">
    <name type="scientific">marine sediment metagenome</name>
    <dbReference type="NCBI Taxonomy" id="412755"/>
    <lineage>
        <taxon>unclassified sequences</taxon>
        <taxon>metagenomes</taxon>
        <taxon>ecological metagenomes</taxon>
    </lineage>
</organism>
<sequence length="342" mass="36893">MNMVLQLQTTPAVLLAGLTEFRKEVIKVGHYVHPGTKQEFDVDVELLNHWASTFSRYVVAGNQVPIPLGHGSAGLPDRNAGWVTGLVVEGDSLFAIMNLLDPELALTTDVSICVEKEVTDSKGGVFKNIITHIALCINPVITGLDKFIKLSLSIGETNMDILKKLAEKLGLSEDTEEAVMLALDALEKPDKDKVGTSPIVAWVVEKLGLSKDVEPTEEAVKSALDNLKKPKVEVDSVNPLVQLIVDNRALRLSNLVKAGLITPATVTLITTKYMEPAALALSLSTKVDDGFDALHDVLLLNRPVKLDEVTGPQVELSKDGTPVPNVMEVVVNKARKAAGMDD</sequence>
<name>A0A0F9LQT4_9ZZZZ</name>
<gene>
    <name evidence="1" type="ORF">LCGC14_1248400</name>
</gene>
<proteinExistence type="predicted"/>
<reference evidence="1" key="1">
    <citation type="journal article" date="2015" name="Nature">
        <title>Complex archaea that bridge the gap between prokaryotes and eukaryotes.</title>
        <authorList>
            <person name="Spang A."/>
            <person name="Saw J.H."/>
            <person name="Jorgensen S.L."/>
            <person name="Zaremba-Niedzwiedzka K."/>
            <person name="Martijn J."/>
            <person name="Lind A.E."/>
            <person name="van Eijk R."/>
            <person name="Schleper C."/>
            <person name="Guy L."/>
            <person name="Ettema T.J."/>
        </authorList>
    </citation>
    <scope>NUCLEOTIDE SEQUENCE</scope>
</reference>
<dbReference type="AlphaFoldDB" id="A0A0F9LQT4"/>